<organism evidence="2 3">
    <name type="scientific">Cysteiniphilum litorale</name>
    <dbReference type="NCBI Taxonomy" id="2056700"/>
    <lineage>
        <taxon>Bacteria</taxon>
        <taxon>Pseudomonadati</taxon>
        <taxon>Pseudomonadota</taxon>
        <taxon>Gammaproteobacteria</taxon>
        <taxon>Thiotrichales</taxon>
        <taxon>Fastidiosibacteraceae</taxon>
        <taxon>Cysteiniphilum</taxon>
    </lineage>
</organism>
<dbReference type="GO" id="GO:0015074">
    <property type="term" value="P:DNA integration"/>
    <property type="evidence" value="ECO:0007669"/>
    <property type="project" value="InterPro"/>
</dbReference>
<sequence>MSVLHEALDRFGNPEIFNTDQGSQYTSHIHTEALSSRGITISMDGKGRTTDSICIERFWRSAKCERIYLNEYGSLPELRSDLANYIDFYNHRRFHESLGYKKPMNVDKEGAIDFKGQAQKTLQVA</sequence>
<dbReference type="Proteomes" id="UP000636949">
    <property type="component" value="Unassembled WGS sequence"/>
</dbReference>
<feature type="domain" description="Integrase catalytic" evidence="1">
    <location>
        <begin position="1"/>
        <end position="111"/>
    </location>
</feature>
<evidence type="ECO:0000313" key="2">
    <source>
        <dbReference type="EMBL" id="GGF95387.1"/>
    </source>
</evidence>
<dbReference type="EMBL" id="BMJS01000009">
    <property type="protein sequence ID" value="GGF95387.1"/>
    <property type="molecule type" value="Genomic_DNA"/>
</dbReference>
<comment type="caution">
    <text evidence="2">The sequence shown here is derived from an EMBL/GenBank/DDBJ whole genome shotgun (WGS) entry which is preliminary data.</text>
</comment>
<protein>
    <recommendedName>
        <fullName evidence="1">Integrase catalytic domain-containing protein</fullName>
    </recommendedName>
</protein>
<keyword evidence="3" id="KW-1185">Reference proteome</keyword>
<proteinExistence type="predicted"/>
<dbReference type="InterPro" id="IPR036397">
    <property type="entry name" value="RNaseH_sf"/>
</dbReference>
<dbReference type="AlphaFoldDB" id="A0A8J3E900"/>
<reference evidence="2" key="1">
    <citation type="journal article" date="2014" name="Int. J. Syst. Evol. Microbiol.">
        <title>Complete genome sequence of Corynebacterium casei LMG S-19264T (=DSM 44701T), isolated from a smear-ripened cheese.</title>
        <authorList>
            <consortium name="US DOE Joint Genome Institute (JGI-PGF)"/>
            <person name="Walter F."/>
            <person name="Albersmeier A."/>
            <person name="Kalinowski J."/>
            <person name="Ruckert C."/>
        </authorList>
    </citation>
    <scope>NUCLEOTIDE SEQUENCE</scope>
    <source>
        <strain evidence="2">CGMCC 1.15758</strain>
    </source>
</reference>
<dbReference type="InterPro" id="IPR001584">
    <property type="entry name" value="Integrase_cat-core"/>
</dbReference>
<accession>A0A8J3E900</accession>
<evidence type="ECO:0000259" key="1">
    <source>
        <dbReference type="PROSITE" id="PS50994"/>
    </source>
</evidence>
<dbReference type="Gene3D" id="3.30.420.10">
    <property type="entry name" value="Ribonuclease H-like superfamily/Ribonuclease H"/>
    <property type="match status" value="1"/>
</dbReference>
<gene>
    <name evidence="2" type="ORF">GCM10010995_10760</name>
</gene>
<dbReference type="GO" id="GO:0003676">
    <property type="term" value="F:nucleic acid binding"/>
    <property type="evidence" value="ECO:0007669"/>
    <property type="project" value="InterPro"/>
</dbReference>
<reference evidence="2" key="2">
    <citation type="submission" date="2020-09" db="EMBL/GenBank/DDBJ databases">
        <authorList>
            <person name="Sun Q."/>
            <person name="Zhou Y."/>
        </authorList>
    </citation>
    <scope>NUCLEOTIDE SEQUENCE</scope>
    <source>
        <strain evidence="2">CGMCC 1.15758</strain>
    </source>
</reference>
<dbReference type="PANTHER" id="PTHR46889">
    <property type="entry name" value="TRANSPOSASE INSF FOR INSERTION SEQUENCE IS3B-RELATED"/>
    <property type="match status" value="1"/>
</dbReference>
<dbReference type="InterPro" id="IPR050900">
    <property type="entry name" value="Transposase_IS3/IS150/IS904"/>
</dbReference>
<evidence type="ECO:0000313" key="3">
    <source>
        <dbReference type="Proteomes" id="UP000636949"/>
    </source>
</evidence>
<name>A0A8J3E900_9GAMM</name>
<dbReference type="SUPFAM" id="SSF53098">
    <property type="entry name" value="Ribonuclease H-like"/>
    <property type="match status" value="1"/>
</dbReference>
<dbReference type="OrthoDB" id="9813126at2"/>
<dbReference type="PANTHER" id="PTHR46889:SF4">
    <property type="entry name" value="TRANSPOSASE INSO FOR INSERTION SEQUENCE ELEMENT IS911B-RELATED"/>
    <property type="match status" value="1"/>
</dbReference>
<dbReference type="PROSITE" id="PS50994">
    <property type="entry name" value="INTEGRASE"/>
    <property type="match status" value="1"/>
</dbReference>
<dbReference type="InterPro" id="IPR012337">
    <property type="entry name" value="RNaseH-like_sf"/>
</dbReference>
<dbReference type="Pfam" id="PF13683">
    <property type="entry name" value="rve_3"/>
    <property type="match status" value="1"/>
</dbReference>